<reference evidence="9 10" key="1">
    <citation type="journal article" date="2019" name="Nat. Ecol. Evol.">
        <title>Megaphylogeny resolves global patterns of mushroom evolution.</title>
        <authorList>
            <person name="Varga T."/>
            <person name="Krizsan K."/>
            <person name="Foldi C."/>
            <person name="Dima B."/>
            <person name="Sanchez-Garcia M."/>
            <person name="Sanchez-Ramirez S."/>
            <person name="Szollosi G.J."/>
            <person name="Szarkandi J.G."/>
            <person name="Papp V."/>
            <person name="Albert L."/>
            <person name="Andreopoulos W."/>
            <person name="Angelini C."/>
            <person name="Antonin V."/>
            <person name="Barry K.W."/>
            <person name="Bougher N.L."/>
            <person name="Buchanan P."/>
            <person name="Buyck B."/>
            <person name="Bense V."/>
            <person name="Catcheside P."/>
            <person name="Chovatia M."/>
            <person name="Cooper J."/>
            <person name="Damon W."/>
            <person name="Desjardin D."/>
            <person name="Finy P."/>
            <person name="Geml J."/>
            <person name="Haridas S."/>
            <person name="Hughes K."/>
            <person name="Justo A."/>
            <person name="Karasinski D."/>
            <person name="Kautmanova I."/>
            <person name="Kiss B."/>
            <person name="Kocsube S."/>
            <person name="Kotiranta H."/>
            <person name="LaButti K.M."/>
            <person name="Lechner B.E."/>
            <person name="Liimatainen K."/>
            <person name="Lipzen A."/>
            <person name="Lukacs Z."/>
            <person name="Mihaltcheva S."/>
            <person name="Morgado L.N."/>
            <person name="Niskanen T."/>
            <person name="Noordeloos M.E."/>
            <person name="Ohm R.A."/>
            <person name="Ortiz-Santana B."/>
            <person name="Ovrebo C."/>
            <person name="Racz N."/>
            <person name="Riley R."/>
            <person name="Savchenko A."/>
            <person name="Shiryaev A."/>
            <person name="Soop K."/>
            <person name="Spirin V."/>
            <person name="Szebenyi C."/>
            <person name="Tomsovsky M."/>
            <person name="Tulloss R.E."/>
            <person name="Uehling J."/>
            <person name="Grigoriev I.V."/>
            <person name="Vagvolgyi C."/>
            <person name="Papp T."/>
            <person name="Martin F.M."/>
            <person name="Miettinen O."/>
            <person name="Hibbett D.S."/>
            <person name="Nagy L.G."/>
        </authorList>
    </citation>
    <scope>NUCLEOTIDE SEQUENCE [LARGE SCALE GENOMIC DNA]</scope>
    <source>
        <strain evidence="9 10">OMC1185</strain>
    </source>
</reference>
<dbReference type="Pfam" id="PF00026">
    <property type="entry name" value="Asp"/>
    <property type="match status" value="1"/>
</dbReference>
<keyword evidence="7" id="KW-0732">Signal</keyword>
<dbReference type="GO" id="GO:0006508">
    <property type="term" value="P:proteolysis"/>
    <property type="evidence" value="ECO:0007669"/>
    <property type="project" value="UniProtKB-KW"/>
</dbReference>
<dbReference type="Gene3D" id="2.40.70.10">
    <property type="entry name" value="Acid Proteases"/>
    <property type="match status" value="2"/>
</dbReference>
<feature type="disulfide bond" evidence="6">
    <location>
        <begin position="137"/>
        <end position="141"/>
    </location>
</feature>
<dbReference type="EMBL" id="ML213510">
    <property type="protein sequence ID" value="TFK51901.1"/>
    <property type="molecule type" value="Genomic_DNA"/>
</dbReference>
<proteinExistence type="inferred from homology"/>
<dbReference type="CDD" id="cd05471">
    <property type="entry name" value="pepsin_like"/>
    <property type="match status" value="1"/>
</dbReference>
<evidence type="ECO:0000256" key="2">
    <source>
        <dbReference type="ARBA" id="ARBA00022670"/>
    </source>
</evidence>
<keyword evidence="10" id="KW-1185">Reference proteome</keyword>
<evidence type="ECO:0000313" key="10">
    <source>
        <dbReference type="Proteomes" id="UP000305948"/>
    </source>
</evidence>
<evidence type="ECO:0000256" key="6">
    <source>
        <dbReference type="PIRSR" id="PIRSR601461-2"/>
    </source>
</evidence>
<dbReference type="PANTHER" id="PTHR47966:SF57">
    <property type="entry name" value="PEPTIDASE A1 DOMAIN-CONTAINING PROTEIN"/>
    <property type="match status" value="1"/>
</dbReference>
<feature type="domain" description="Peptidase A1" evidence="8">
    <location>
        <begin position="106"/>
        <end position="414"/>
    </location>
</feature>
<dbReference type="Proteomes" id="UP000305948">
    <property type="component" value="Unassembled WGS sequence"/>
</dbReference>
<protein>
    <submittedName>
        <fullName evidence="9">Acid protease</fullName>
    </submittedName>
</protein>
<keyword evidence="2 9" id="KW-0645">Protease</keyword>
<feature type="active site" evidence="5">
    <location>
        <position position="303"/>
    </location>
</feature>
<keyword evidence="4" id="KW-0378">Hydrolase</keyword>
<dbReference type="PROSITE" id="PS51767">
    <property type="entry name" value="PEPTIDASE_A1"/>
    <property type="match status" value="1"/>
</dbReference>
<feature type="active site" evidence="5">
    <location>
        <position position="124"/>
    </location>
</feature>
<feature type="signal peptide" evidence="7">
    <location>
        <begin position="1"/>
        <end position="18"/>
    </location>
</feature>
<evidence type="ECO:0000313" key="9">
    <source>
        <dbReference type="EMBL" id="TFK51901.1"/>
    </source>
</evidence>
<dbReference type="InterPro" id="IPR033121">
    <property type="entry name" value="PEPTIDASE_A1"/>
</dbReference>
<dbReference type="STRING" id="5364.A0A5C3NED1"/>
<dbReference type="PRINTS" id="PR00792">
    <property type="entry name" value="PEPSIN"/>
</dbReference>
<evidence type="ECO:0000256" key="3">
    <source>
        <dbReference type="ARBA" id="ARBA00022750"/>
    </source>
</evidence>
<feature type="chain" id="PRO_5023063463" evidence="7">
    <location>
        <begin position="19"/>
        <end position="417"/>
    </location>
</feature>
<evidence type="ECO:0000256" key="4">
    <source>
        <dbReference type="ARBA" id="ARBA00022801"/>
    </source>
</evidence>
<gene>
    <name evidence="9" type="ORF">OE88DRAFT_1798627</name>
</gene>
<dbReference type="OrthoDB" id="15189at2759"/>
<dbReference type="PANTHER" id="PTHR47966">
    <property type="entry name" value="BETA-SITE APP-CLEAVING ENZYME, ISOFORM A-RELATED"/>
    <property type="match status" value="1"/>
</dbReference>
<evidence type="ECO:0000256" key="7">
    <source>
        <dbReference type="SAM" id="SignalP"/>
    </source>
</evidence>
<name>A0A5C3NED1_9AGAM</name>
<dbReference type="InterPro" id="IPR001461">
    <property type="entry name" value="Aspartic_peptidase_A1"/>
</dbReference>
<dbReference type="FunFam" id="2.40.70.10:FF:000115">
    <property type="entry name" value="Lysosomal aspartic protease"/>
    <property type="match status" value="1"/>
</dbReference>
<keyword evidence="6" id="KW-1015">Disulfide bond</keyword>
<evidence type="ECO:0000259" key="8">
    <source>
        <dbReference type="PROSITE" id="PS51767"/>
    </source>
</evidence>
<organism evidence="9 10">
    <name type="scientific">Heliocybe sulcata</name>
    <dbReference type="NCBI Taxonomy" id="5364"/>
    <lineage>
        <taxon>Eukaryota</taxon>
        <taxon>Fungi</taxon>
        <taxon>Dikarya</taxon>
        <taxon>Basidiomycota</taxon>
        <taxon>Agaricomycotina</taxon>
        <taxon>Agaricomycetes</taxon>
        <taxon>Gloeophyllales</taxon>
        <taxon>Gloeophyllaceae</taxon>
        <taxon>Heliocybe</taxon>
    </lineage>
</organism>
<dbReference type="InterPro" id="IPR034164">
    <property type="entry name" value="Pepsin-like_dom"/>
</dbReference>
<dbReference type="InterPro" id="IPR021109">
    <property type="entry name" value="Peptidase_aspartic_dom_sf"/>
</dbReference>
<dbReference type="GO" id="GO:0004190">
    <property type="term" value="F:aspartic-type endopeptidase activity"/>
    <property type="evidence" value="ECO:0007669"/>
    <property type="project" value="UniProtKB-KW"/>
</dbReference>
<comment type="similarity">
    <text evidence="1">Belongs to the peptidase A1 family.</text>
</comment>
<dbReference type="SUPFAM" id="SSF50630">
    <property type="entry name" value="Acid proteases"/>
    <property type="match status" value="1"/>
</dbReference>
<keyword evidence="3" id="KW-0064">Aspartyl protease</keyword>
<dbReference type="AlphaFoldDB" id="A0A5C3NED1"/>
<evidence type="ECO:0000256" key="1">
    <source>
        <dbReference type="ARBA" id="ARBA00007447"/>
    </source>
</evidence>
<accession>A0A5C3NED1</accession>
<sequence>MHLPVAALVALFPLLATASSPPGSGTRIPLGKRSKITNDDGTANIAEVRRQIEYSAAKMRNGFSAYERNMKMKHPLDTSSDLAEDLNPLKRSIGSAALVDDGHTLWYGQISVGTPAQTYTVDFDTGSSDLFLPGPDCTVNCAGHKAYDPHRSSTSSDTGKTFQLTYGDGSMVQGEQYNDTAAIAGLTARDQRVGAANTYSTGFAKDRFPPDGLMGMGYKSISAYNADPVFTTLVQQGQTNASVFTFTLQKTGSELFLGGTDNSKYRGDITYAPVTVQGYWQVQMDNVEVNGAEVLNATTAIIDTGTTLVVGDVPHVLELCAAIPGGLPLPVGLDTVFCTVRCTAIPEVALTFGGKSFVISPETFNLGQIAQGVNQCLGGIVGAAVASRFWIVGDVFLQNTYTVFDMGNNQVGFATLA</sequence>
<evidence type="ECO:0000256" key="5">
    <source>
        <dbReference type="PIRSR" id="PIRSR601461-1"/>
    </source>
</evidence>